<dbReference type="Proteomes" id="UP000190852">
    <property type="component" value="Unassembled WGS sequence"/>
</dbReference>
<dbReference type="InterPro" id="IPR010559">
    <property type="entry name" value="Sig_transdc_His_kin_internal"/>
</dbReference>
<keyword evidence="1" id="KW-1133">Transmembrane helix</keyword>
<protein>
    <submittedName>
        <fullName evidence="3">Histidine kinase</fullName>
    </submittedName>
</protein>
<feature type="transmembrane region" description="Helical" evidence="1">
    <location>
        <begin position="75"/>
        <end position="100"/>
    </location>
</feature>
<feature type="transmembrane region" description="Helical" evidence="1">
    <location>
        <begin position="12"/>
        <end position="30"/>
    </location>
</feature>
<gene>
    <name evidence="3" type="ORF">SAMN05660349_01483</name>
</gene>
<feature type="domain" description="Signal transduction histidine kinase internal region" evidence="2">
    <location>
        <begin position="154"/>
        <end position="232"/>
    </location>
</feature>
<dbReference type="PANTHER" id="PTHR34220:SF7">
    <property type="entry name" value="SENSOR HISTIDINE KINASE YPDA"/>
    <property type="match status" value="1"/>
</dbReference>
<proteinExistence type="predicted"/>
<dbReference type="RefSeq" id="WP_079683065.1">
    <property type="nucleotide sequence ID" value="NZ_FUYQ01000008.1"/>
</dbReference>
<feature type="transmembrane region" description="Helical" evidence="1">
    <location>
        <begin position="50"/>
        <end position="68"/>
    </location>
</feature>
<dbReference type="AlphaFoldDB" id="A0A1T5BSP6"/>
<name>A0A1T5BSP6_9BACT</name>
<dbReference type="Pfam" id="PF06580">
    <property type="entry name" value="His_kinase"/>
    <property type="match status" value="1"/>
</dbReference>
<keyword evidence="3" id="KW-0808">Transferase</keyword>
<feature type="transmembrane region" description="Helical" evidence="1">
    <location>
        <begin position="112"/>
        <end position="133"/>
    </location>
</feature>
<evidence type="ECO:0000259" key="2">
    <source>
        <dbReference type="Pfam" id="PF06580"/>
    </source>
</evidence>
<organism evidence="3 4">
    <name type="scientific">Parabacteroides chartae</name>
    <dbReference type="NCBI Taxonomy" id="1037355"/>
    <lineage>
        <taxon>Bacteria</taxon>
        <taxon>Pseudomonadati</taxon>
        <taxon>Bacteroidota</taxon>
        <taxon>Bacteroidia</taxon>
        <taxon>Bacteroidales</taxon>
        <taxon>Tannerellaceae</taxon>
        <taxon>Parabacteroides</taxon>
    </lineage>
</organism>
<dbReference type="GO" id="GO:0000155">
    <property type="term" value="F:phosphorelay sensor kinase activity"/>
    <property type="evidence" value="ECO:0007669"/>
    <property type="project" value="InterPro"/>
</dbReference>
<accession>A0A1T5BSP6</accession>
<keyword evidence="4" id="KW-1185">Reference proteome</keyword>
<evidence type="ECO:0000313" key="4">
    <source>
        <dbReference type="Proteomes" id="UP000190852"/>
    </source>
</evidence>
<dbReference type="EMBL" id="FUYQ01000008">
    <property type="protein sequence ID" value="SKB50225.1"/>
    <property type="molecule type" value="Genomic_DNA"/>
</dbReference>
<keyword evidence="3" id="KW-0418">Kinase</keyword>
<sequence>MKKQHLNIVIQLMIWLALFILQIILLPSWGKFPTIFDDISFYRTIIPEDILIFCIFYLNYLVLVPNLLGKQRKGLYIISSVLIFCLFLFFPVVLDFFFGIKYHGRFGNPKIINHWLGFVGIIILGISLGMRSVQEWLRAEQRNREMEYRRTLTELRSLKTQINPHFLFNTLNTIYALSLKNSENTSTAILRLSTMMRYVLSDAKSDFVPLEKEIEYIEQYIELQKLRSTDKLELDVCIKGDYTSAQIAPLLLIPFIENAFKYGVSNHETSPISLYLFVEEDRLLFEMHNKKFKSEPVRVSGEGIGIANTTRRLQLLYPKRHKLKIEEKDNSYNVHLEIKLKGEQYPLEPTLENE</sequence>
<keyword evidence="1" id="KW-0472">Membrane</keyword>
<dbReference type="PANTHER" id="PTHR34220">
    <property type="entry name" value="SENSOR HISTIDINE KINASE YPDA"/>
    <property type="match status" value="1"/>
</dbReference>
<evidence type="ECO:0000256" key="1">
    <source>
        <dbReference type="SAM" id="Phobius"/>
    </source>
</evidence>
<dbReference type="GO" id="GO:0016020">
    <property type="term" value="C:membrane"/>
    <property type="evidence" value="ECO:0007669"/>
    <property type="project" value="InterPro"/>
</dbReference>
<dbReference type="InterPro" id="IPR050640">
    <property type="entry name" value="Bact_2-comp_sensor_kinase"/>
</dbReference>
<reference evidence="4" key="1">
    <citation type="submission" date="2017-02" db="EMBL/GenBank/DDBJ databases">
        <authorList>
            <person name="Varghese N."/>
            <person name="Submissions S."/>
        </authorList>
    </citation>
    <scope>NUCLEOTIDE SEQUENCE [LARGE SCALE GENOMIC DNA]</scope>
    <source>
        <strain evidence="4">DSM 24967</strain>
    </source>
</reference>
<keyword evidence="1" id="KW-0812">Transmembrane</keyword>
<evidence type="ECO:0000313" key="3">
    <source>
        <dbReference type="EMBL" id="SKB50225.1"/>
    </source>
</evidence>